<dbReference type="AlphaFoldDB" id="A0AAN7AHN8"/>
<dbReference type="Proteomes" id="UP001302126">
    <property type="component" value="Unassembled WGS sequence"/>
</dbReference>
<reference evidence="1" key="1">
    <citation type="journal article" date="2023" name="Mol. Phylogenet. Evol.">
        <title>Genome-scale phylogeny and comparative genomics of the fungal order Sordariales.</title>
        <authorList>
            <person name="Hensen N."/>
            <person name="Bonometti L."/>
            <person name="Westerberg I."/>
            <person name="Brannstrom I.O."/>
            <person name="Guillou S."/>
            <person name="Cros-Aarteil S."/>
            <person name="Calhoun S."/>
            <person name="Haridas S."/>
            <person name="Kuo A."/>
            <person name="Mondo S."/>
            <person name="Pangilinan J."/>
            <person name="Riley R."/>
            <person name="LaButti K."/>
            <person name="Andreopoulos B."/>
            <person name="Lipzen A."/>
            <person name="Chen C."/>
            <person name="Yan M."/>
            <person name="Daum C."/>
            <person name="Ng V."/>
            <person name="Clum A."/>
            <person name="Steindorff A."/>
            <person name="Ohm R.A."/>
            <person name="Martin F."/>
            <person name="Silar P."/>
            <person name="Natvig D.O."/>
            <person name="Lalanne C."/>
            <person name="Gautier V."/>
            <person name="Ament-Velasquez S.L."/>
            <person name="Kruys A."/>
            <person name="Hutchinson M.I."/>
            <person name="Powell A.J."/>
            <person name="Barry K."/>
            <person name="Miller A.N."/>
            <person name="Grigoriev I.V."/>
            <person name="Debuchy R."/>
            <person name="Gladieux P."/>
            <person name="Hiltunen Thoren M."/>
            <person name="Johannesson H."/>
        </authorList>
    </citation>
    <scope>NUCLEOTIDE SEQUENCE</scope>
    <source>
        <strain evidence="1">PSN309</strain>
    </source>
</reference>
<proteinExistence type="predicted"/>
<dbReference type="Gene3D" id="3.40.50.1000">
    <property type="entry name" value="HAD superfamily/HAD-like"/>
    <property type="match status" value="1"/>
</dbReference>
<dbReference type="PANTHER" id="PTHR28181:SF1">
    <property type="entry name" value="COLD TOLERANCE PROTEIN 1"/>
    <property type="match status" value="1"/>
</dbReference>
<sequence length="327" mass="36518">MTTAAAPEKRKGIFLFDFDGTITQEDTINTLAELAAAKSSNEDVWGEIVEGYVADHEAHVSSYKPVAEDRVTLAQELEYLESLGGVEGRSIARVNEKGVFRNLTEEEFREFGARRDNGVVVRPGFGKLIQRLGLEQERKQHGKGKGGRKRWDWGVVSINWSRDFIEGVIGRSLLDQSRDNTPPARIMANGVLFPSGEVVGPQELENHNGERRRALMTAGDKRKAMKAFWADEERDDRIESRPPVMVYFGDSTTDLSCLVEADVGVVMADEDGGKLLGTLRRIGYTVPHVGKFREKMVNANGTHLLWARDYEEVIKSGLVERLEKVLG</sequence>
<comment type="caution">
    <text evidence="1">The sequence shown here is derived from an EMBL/GenBank/DDBJ whole genome shotgun (WGS) entry which is preliminary data.</text>
</comment>
<gene>
    <name evidence="1" type="ORF">QBC35DRAFT_381264</name>
</gene>
<dbReference type="EMBL" id="MU864380">
    <property type="protein sequence ID" value="KAK4189006.1"/>
    <property type="molecule type" value="Genomic_DNA"/>
</dbReference>
<dbReference type="InterPro" id="IPR023214">
    <property type="entry name" value="HAD_sf"/>
</dbReference>
<dbReference type="PANTHER" id="PTHR28181">
    <property type="entry name" value="UPF0655 PROTEIN YCR015C"/>
    <property type="match status" value="1"/>
</dbReference>
<dbReference type="InterPro" id="IPR050849">
    <property type="entry name" value="HAD-like_hydrolase_phosphatase"/>
</dbReference>
<evidence type="ECO:0000313" key="1">
    <source>
        <dbReference type="EMBL" id="KAK4189006.1"/>
    </source>
</evidence>
<protein>
    <submittedName>
        <fullName evidence="1">Uncharacterized protein</fullName>
    </submittedName>
</protein>
<reference evidence="1" key="2">
    <citation type="submission" date="2023-05" db="EMBL/GenBank/DDBJ databases">
        <authorList>
            <consortium name="Lawrence Berkeley National Laboratory"/>
            <person name="Steindorff A."/>
            <person name="Hensen N."/>
            <person name="Bonometti L."/>
            <person name="Westerberg I."/>
            <person name="Brannstrom I.O."/>
            <person name="Guillou S."/>
            <person name="Cros-Aarteil S."/>
            <person name="Calhoun S."/>
            <person name="Haridas S."/>
            <person name="Kuo A."/>
            <person name="Mondo S."/>
            <person name="Pangilinan J."/>
            <person name="Riley R."/>
            <person name="Labutti K."/>
            <person name="Andreopoulos B."/>
            <person name="Lipzen A."/>
            <person name="Chen C."/>
            <person name="Yanf M."/>
            <person name="Daum C."/>
            <person name="Ng V."/>
            <person name="Clum A."/>
            <person name="Ohm R."/>
            <person name="Martin F."/>
            <person name="Silar P."/>
            <person name="Natvig D."/>
            <person name="Lalanne C."/>
            <person name="Gautier V."/>
            <person name="Ament-Velasquez S.L."/>
            <person name="Kruys A."/>
            <person name="Hutchinson M.I."/>
            <person name="Powell A.J."/>
            <person name="Barry K."/>
            <person name="Miller A.N."/>
            <person name="Grigoriev I.V."/>
            <person name="Debuchy R."/>
            <person name="Gladieux P."/>
            <person name="Thoren M.H."/>
            <person name="Johannesson H."/>
        </authorList>
    </citation>
    <scope>NUCLEOTIDE SEQUENCE</scope>
    <source>
        <strain evidence="1">PSN309</strain>
    </source>
</reference>
<dbReference type="SUPFAM" id="SSF56784">
    <property type="entry name" value="HAD-like"/>
    <property type="match status" value="1"/>
</dbReference>
<name>A0AAN7AHN8_9PEZI</name>
<accession>A0AAN7AHN8</accession>
<dbReference type="InterPro" id="IPR036412">
    <property type="entry name" value="HAD-like_sf"/>
</dbReference>
<organism evidence="1 2">
    <name type="scientific">Podospora australis</name>
    <dbReference type="NCBI Taxonomy" id="1536484"/>
    <lineage>
        <taxon>Eukaryota</taxon>
        <taxon>Fungi</taxon>
        <taxon>Dikarya</taxon>
        <taxon>Ascomycota</taxon>
        <taxon>Pezizomycotina</taxon>
        <taxon>Sordariomycetes</taxon>
        <taxon>Sordariomycetidae</taxon>
        <taxon>Sordariales</taxon>
        <taxon>Podosporaceae</taxon>
        <taxon>Podospora</taxon>
    </lineage>
</organism>
<evidence type="ECO:0000313" key="2">
    <source>
        <dbReference type="Proteomes" id="UP001302126"/>
    </source>
</evidence>
<keyword evidence="2" id="KW-1185">Reference proteome</keyword>